<evidence type="ECO:0000256" key="2">
    <source>
        <dbReference type="ARBA" id="ARBA00006379"/>
    </source>
</evidence>
<protein>
    <recommendedName>
        <fullName evidence="3 11">Kinetochore protein SPC25</fullName>
    </recommendedName>
</protein>
<dbReference type="PANTHER" id="PTHR14281:SF0">
    <property type="entry name" value="KINETOCHORE PROTEIN SPC25"/>
    <property type="match status" value="1"/>
</dbReference>
<dbReference type="GO" id="GO:0005634">
    <property type="term" value="C:nucleus"/>
    <property type="evidence" value="ECO:0007669"/>
    <property type="project" value="UniProtKB-SubCell"/>
</dbReference>
<dbReference type="GO" id="GO:0051301">
    <property type="term" value="P:cell division"/>
    <property type="evidence" value="ECO:0007669"/>
    <property type="project" value="UniProtKB-UniRule"/>
</dbReference>
<evidence type="ECO:0000256" key="11">
    <source>
        <dbReference type="RuleBase" id="RU367150"/>
    </source>
</evidence>
<evidence type="ECO:0000259" key="13">
    <source>
        <dbReference type="Pfam" id="PF08234"/>
    </source>
</evidence>
<keyword evidence="6 11" id="KW-0498">Mitosis</keyword>
<dbReference type="InterPro" id="IPR045143">
    <property type="entry name" value="Spc25"/>
</dbReference>
<evidence type="ECO:0000256" key="12">
    <source>
        <dbReference type="SAM" id="Coils"/>
    </source>
</evidence>
<keyword evidence="9 11" id="KW-0137">Centromere</keyword>
<evidence type="ECO:0000256" key="8">
    <source>
        <dbReference type="ARBA" id="ARBA00023306"/>
    </source>
</evidence>
<dbReference type="Gene3D" id="3.30.457.50">
    <property type="entry name" value="Chromosome segregation protein Spc25"/>
    <property type="match status" value="1"/>
</dbReference>
<evidence type="ECO:0000256" key="1">
    <source>
        <dbReference type="ARBA" id="ARBA00004584"/>
    </source>
</evidence>
<comment type="caution">
    <text evidence="14">The sequence shown here is derived from an EMBL/GenBank/DDBJ whole genome shotgun (WGS) entry which is preliminary data.</text>
</comment>
<dbReference type="AlphaFoldDB" id="A0AAV2HYL1"/>
<sequence>MEVGIPHVSQLQQARQRIEKWCESELEIVLKIVKIKNSTNEVDNLNKQIQDLISKIKSQQKIKKKAYISKVQVQKELQSECEVKRSSRAGKEKLIATLKEEITHLQVQLDSFKKRGTHCDEKFKLLEEEEVLSCKLLGLQIKKVKGPWLQFVFTQIDVNKPESCCFFLLKIDESRKYIVGDCQPKVRDIDQLLERLNSTNNLRAFVHAMRKRFVSHVR</sequence>
<comment type="function">
    <text evidence="11">Acts as a component of the essential kinetochore-associated NDC80 complex, which is required for chromosome segregation and spindle checkpoint activity.</text>
</comment>
<keyword evidence="7 12" id="KW-0175">Coiled coil</keyword>
<evidence type="ECO:0000313" key="15">
    <source>
        <dbReference type="Proteomes" id="UP001497497"/>
    </source>
</evidence>
<dbReference type="EMBL" id="CAXITT010000332">
    <property type="protein sequence ID" value="CAL1539218.1"/>
    <property type="molecule type" value="Genomic_DNA"/>
</dbReference>
<comment type="similarity">
    <text evidence="2 11">Belongs to the SPC25 family.</text>
</comment>
<reference evidence="14 15" key="1">
    <citation type="submission" date="2024-04" db="EMBL/GenBank/DDBJ databases">
        <authorList>
            <consortium name="Genoscope - CEA"/>
            <person name="William W."/>
        </authorList>
    </citation>
    <scope>NUCLEOTIDE SEQUENCE [LARGE SCALE GENOMIC DNA]</scope>
</reference>
<keyword evidence="11" id="KW-0539">Nucleus</keyword>
<dbReference type="Pfam" id="PF08234">
    <property type="entry name" value="Spindle_Spc25"/>
    <property type="match status" value="1"/>
</dbReference>
<keyword evidence="15" id="KW-1185">Reference proteome</keyword>
<evidence type="ECO:0000256" key="6">
    <source>
        <dbReference type="ARBA" id="ARBA00022776"/>
    </source>
</evidence>
<name>A0AAV2HYL1_LYMST</name>
<evidence type="ECO:0000256" key="10">
    <source>
        <dbReference type="ARBA" id="ARBA00065771"/>
    </source>
</evidence>
<evidence type="ECO:0000256" key="4">
    <source>
        <dbReference type="ARBA" id="ARBA00022454"/>
    </source>
</evidence>
<evidence type="ECO:0000313" key="14">
    <source>
        <dbReference type="EMBL" id="CAL1539218.1"/>
    </source>
</evidence>
<dbReference type="Proteomes" id="UP001497497">
    <property type="component" value="Unassembled WGS sequence"/>
</dbReference>
<evidence type="ECO:0000256" key="5">
    <source>
        <dbReference type="ARBA" id="ARBA00022618"/>
    </source>
</evidence>
<evidence type="ECO:0000256" key="9">
    <source>
        <dbReference type="ARBA" id="ARBA00023328"/>
    </source>
</evidence>
<dbReference type="FunFam" id="3.30.457.50:FF:000001">
    <property type="entry name" value="Probable kinetochore protein spc25"/>
    <property type="match status" value="1"/>
</dbReference>
<dbReference type="InterPro" id="IPR013255">
    <property type="entry name" value="Spc25_C"/>
</dbReference>
<evidence type="ECO:0000256" key="3">
    <source>
        <dbReference type="ARBA" id="ARBA00013692"/>
    </source>
</evidence>
<accession>A0AAV2HYL1</accession>
<organism evidence="14 15">
    <name type="scientific">Lymnaea stagnalis</name>
    <name type="common">Great pond snail</name>
    <name type="synonym">Helix stagnalis</name>
    <dbReference type="NCBI Taxonomy" id="6523"/>
    <lineage>
        <taxon>Eukaryota</taxon>
        <taxon>Metazoa</taxon>
        <taxon>Spiralia</taxon>
        <taxon>Lophotrochozoa</taxon>
        <taxon>Mollusca</taxon>
        <taxon>Gastropoda</taxon>
        <taxon>Heterobranchia</taxon>
        <taxon>Euthyneura</taxon>
        <taxon>Panpulmonata</taxon>
        <taxon>Hygrophila</taxon>
        <taxon>Lymnaeoidea</taxon>
        <taxon>Lymnaeidae</taxon>
        <taxon>Lymnaea</taxon>
    </lineage>
</organism>
<proteinExistence type="inferred from homology"/>
<dbReference type="CDD" id="cd23784">
    <property type="entry name" value="RWD_Spc25"/>
    <property type="match status" value="1"/>
</dbReference>
<evidence type="ECO:0000256" key="7">
    <source>
        <dbReference type="ARBA" id="ARBA00023054"/>
    </source>
</evidence>
<dbReference type="GO" id="GO:0031262">
    <property type="term" value="C:Ndc80 complex"/>
    <property type="evidence" value="ECO:0007669"/>
    <property type="project" value="InterPro"/>
</dbReference>
<dbReference type="GO" id="GO:0007059">
    <property type="term" value="P:chromosome segregation"/>
    <property type="evidence" value="ECO:0007669"/>
    <property type="project" value="InterPro"/>
</dbReference>
<gene>
    <name evidence="14" type="ORF">GSLYS_00013037001</name>
</gene>
<keyword evidence="8 11" id="KW-0131">Cell cycle</keyword>
<comment type="subunit">
    <text evidence="10">Component of the NDC80 complex, which is composed of ndc80, cdca1, spbc24 and spbc25. The NDC80 complex interacts with mis12 and zwint.</text>
</comment>
<dbReference type="PANTHER" id="PTHR14281">
    <property type="entry name" value="KINETOCHORE PROTEIN SPC25-RELATED"/>
    <property type="match status" value="1"/>
</dbReference>
<comment type="subcellular location">
    <subcellularLocation>
        <location evidence="1">Chromosome</location>
        <location evidence="1">Centromere</location>
    </subcellularLocation>
    <subcellularLocation>
        <location evidence="11">Nucleus</location>
    </subcellularLocation>
    <subcellularLocation>
        <location evidence="11">Chromosome</location>
        <location evidence="11">Centromere</location>
        <location evidence="11">Kinetochore</location>
    </subcellularLocation>
</comment>
<keyword evidence="5 11" id="KW-0132">Cell division</keyword>
<feature type="domain" description="Chromosome segregation protein Spc25 C-terminal" evidence="13">
    <location>
        <begin position="149"/>
        <end position="214"/>
    </location>
</feature>
<feature type="coiled-coil region" evidence="12">
    <location>
        <begin position="35"/>
        <end position="62"/>
    </location>
</feature>
<keyword evidence="11" id="KW-0995">Kinetochore</keyword>
<keyword evidence="4 11" id="KW-0158">Chromosome</keyword>